<evidence type="ECO:0000313" key="1">
    <source>
        <dbReference type="EMBL" id="PWQ97809.1"/>
    </source>
</evidence>
<evidence type="ECO:0000313" key="2">
    <source>
        <dbReference type="Proteomes" id="UP000245539"/>
    </source>
</evidence>
<accession>A0A317CHG8</accession>
<organism evidence="1 2">
    <name type="scientific">Leucothrix pacifica</name>
    <dbReference type="NCBI Taxonomy" id="1247513"/>
    <lineage>
        <taxon>Bacteria</taxon>
        <taxon>Pseudomonadati</taxon>
        <taxon>Pseudomonadota</taxon>
        <taxon>Gammaproteobacteria</taxon>
        <taxon>Thiotrichales</taxon>
        <taxon>Thiotrichaceae</taxon>
        <taxon>Leucothrix</taxon>
    </lineage>
</organism>
<gene>
    <name evidence="1" type="ORF">DKW60_09455</name>
</gene>
<dbReference type="Proteomes" id="UP000245539">
    <property type="component" value="Unassembled WGS sequence"/>
</dbReference>
<dbReference type="EMBL" id="QGKM01000022">
    <property type="protein sequence ID" value="PWQ97809.1"/>
    <property type="molecule type" value="Genomic_DNA"/>
</dbReference>
<keyword evidence="2" id="KW-1185">Reference proteome</keyword>
<protein>
    <submittedName>
        <fullName evidence="1">Uncharacterized protein</fullName>
    </submittedName>
</protein>
<dbReference type="AlphaFoldDB" id="A0A317CHG8"/>
<comment type="caution">
    <text evidence="1">The sequence shown here is derived from an EMBL/GenBank/DDBJ whole genome shotgun (WGS) entry which is preliminary data.</text>
</comment>
<name>A0A317CHG8_9GAMM</name>
<sequence>MCTVVFSQSVVADEVWDSNFGRVIYETDIGPTAIWSYRSEHYVGLINLAGLAGIYSNRGTYEGYWVQNKSEKRCTTVRPTQNGETSHYWGRFHITFIDRDFPSRWEAKWSYCNDEMQSKLWKASPIVAGKAVYE</sequence>
<reference evidence="1 2" key="1">
    <citation type="submission" date="2018-05" db="EMBL/GenBank/DDBJ databases">
        <title>Leucothrix arctica sp. nov., isolated from Arctic seawater.</title>
        <authorList>
            <person name="Choi A."/>
            <person name="Baek K."/>
        </authorList>
    </citation>
    <scope>NUCLEOTIDE SEQUENCE [LARGE SCALE GENOMIC DNA]</scope>
    <source>
        <strain evidence="1 2">JCM 18388</strain>
    </source>
</reference>
<proteinExistence type="predicted"/>